<protein>
    <submittedName>
        <fullName evidence="2">Uncharacterized protein</fullName>
    </submittedName>
</protein>
<dbReference type="Proteomes" id="UP000270866">
    <property type="component" value="Chromosome 7"/>
</dbReference>
<evidence type="ECO:0000256" key="1">
    <source>
        <dbReference type="SAM" id="SignalP"/>
    </source>
</evidence>
<sequence>MSLGTSRTRFVSILTLLLCSAANLKAVSSLQWKIPIFWLC</sequence>
<accession>A0A3L6NLK3</accession>
<reference evidence="2" key="1">
    <citation type="journal article" date="2018" name="Sci. Rep.">
        <title>Characterisation of pathogen-specific regions and novel effector candidates in Fusarium oxysporum f. sp. cepae.</title>
        <authorList>
            <person name="Armitage A.D."/>
            <person name="Taylor A."/>
            <person name="Sobczyk M.K."/>
            <person name="Baxter L."/>
            <person name="Greenfield B.P."/>
            <person name="Bates H.J."/>
            <person name="Wilson F."/>
            <person name="Jackson A.C."/>
            <person name="Ott S."/>
            <person name="Harrison R.J."/>
            <person name="Clarkson J.P."/>
        </authorList>
    </citation>
    <scope>NUCLEOTIDE SEQUENCE [LARGE SCALE GENOMIC DNA]</scope>
    <source>
        <strain evidence="2">FoC_Fus2</strain>
    </source>
</reference>
<name>A0A3L6NLK3_FUSOX</name>
<comment type="caution">
    <text evidence="2">The sequence shown here is derived from an EMBL/GenBank/DDBJ whole genome shotgun (WGS) entry which is preliminary data.</text>
</comment>
<dbReference type="AlphaFoldDB" id="A0A3L6NLK3"/>
<dbReference type="EMBL" id="MRCU01000004">
    <property type="protein sequence ID" value="RKK19303.1"/>
    <property type="molecule type" value="Genomic_DNA"/>
</dbReference>
<keyword evidence="1" id="KW-0732">Signal</keyword>
<feature type="signal peptide" evidence="1">
    <location>
        <begin position="1"/>
        <end position="26"/>
    </location>
</feature>
<evidence type="ECO:0000313" key="2">
    <source>
        <dbReference type="EMBL" id="RKK19303.1"/>
    </source>
</evidence>
<proteinExistence type="predicted"/>
<gene>
    <name evidence="2" type="ORF">BFJ65_g6027</name>
</gene>
<feature type="chain" id="PRO_5017958711" evidence="1">
    <location>
        <begin position="27"/>
        <end position="40"/>
    </location>
</feature>
<organism evidence="2">
    <name type="scientific">Fusarium oxysporum f. sp. cepae</name>
    <dbReference type="NCBI Taxonomy" id="396571"/>
    <lineage>
        <taxon>Eukaryota</taxon>
        <taxon>Fungi</taxon>
        <taxon>Dikarya</taxon>
        <taxon>Ascomycota</taxon>
        <taxon>Pezizomycotina</taxon>
        <taxon>Sordariomycetes</taxon>
        <taxon>Hypocreomycetidae</taxon>
        <taxon>Hypocreales</taxon>
        <taxon>Nectriaceae</taxon>
        <taxon>Fusarium</taxon>
        <taxon>Fusarium oxysporum species complex</taxon>
    </lineage>
</organism>